<dbReference type="Proteomes" id="UP000245956">
    <property type="component" value="Unassembled WGS sequence"/>
</dbReference>
<dbReference type="AlphaFoldDB" id="A0A2U3EN85"/>
<accession>A0A2U3EN85</accession>
<feature type="region of interest" description="Disordered" evidence="1">
    <location>
        <begin position="106"/>
        <end position="126"/>
    </location>
</feature>
<sequence length="155" mass="16954">MGANGFGSAPTIGQVNEWHADKKDIGAAAPETMLPGRRMHPERLARLRRIFCRRWRSRLGWHIHASSLNRPRGRQDFATPSRDRTCMAHPAHPAGAPELLARFQATEPRGKSEPGMAGLEAQKTSDEQLKRGEALGKDKGNKTMAVLGAVGVEAD</sequence>
<dbReference type="EMBL" id="LCWV01000002">
    <property type="protein sequence ID" value="PWI75966.1"/>
    <property type="molecule type" value="Genomic_DNA"/>
</dbReference>
<evidence type="ECO:0000256" key="1">
    <source>
        <dbReference type="SAM" id="MobiDB-lite"/>
    </source>
</evidence>
<proteinExistence type="predicted"/>
<evidence type="ECO:0000313" key="3">
    <source>
        <dbReference type="Proteomes" id="UP000245956"/>
    </source>
</evidence>
<protein>
    <submittedName>
        <fullName evidence="2">Uncharacterized protein</fullName>
    </submittedName>
</protein>
<name>A0A2U3EN85_PURLI</name>
<comment type="caution">
    <text evidence="2">The sequence shown here is derived from an EMBL/GenBank/DDBJ whole genome shotgun (WGS) entry which is preliminary data.</text>
</comment>
<gene>
    <name evidence="2" type="ORF">PCL_06624</name>
</gene>
<evidence type="ECO:0000313" key="2">
    <source>
        <dbReference type="EMBL" id="PWI75966.1"/>
    </source>
</evidence>
<feature type="region of interest" description="Disordered" evidence="1">
    <location>
        <begin position="1"/>
        <end position="20"/>
    </location>
</feature>
<organism evidence="2 3">
    <name type="scientific">Purpureocillium lilacinum</name>
    <name type="common">Paecilomyces lilacinus</name>
    <dbReference type="NCBI Taxonomy" id="33203"/>
    <lineage>
        <taxon>Eukaryota</taxon>
        <taxon>Fungi</taxon>
        <taxon>Dikarya</taxon>
        <taxon>Ascomycota</taxon>
        <taxon>Pezizomycotina</taxon>
        <taxon>Sordariomycetes</taxon>
        <taxon>Hypocreomycetidae</taxon>
        <taxon>Hypocreales</taxon>
        <taxon>Ophiocordycipitaceae</taxon>
        <taxon>Purpureocillium</taxon>
    </lineage>
</organism>
<reference evidence="2 3" key="1">
    <citation type="journal article" date="2016" name="Front. Microbiol.">
        <title>Genome and transcriptome sequences reveal the specific parasitism of the nematophagous Purpureocillium lilacinum 36-1.</title>
        <authorList>
            <person name="Xie J."/>
            <person name="Li S."/>
            <person name="Mo C."/>
            <person name="Xiao X."/>
            <person name="Peng D."/>
            <person name="Wang G."/>
            <person name="Xiao Y."/>
        </authorList>
    </citation>
    <scope>NUCLEOTIDE SEQUENCE [LARGE SCALE GENOMIC DNA]</scope>
    <source>
        <strain evidence="2 3">36-1</strain>
    </source>
</reference>